<sequence>MVPSPTYENSSSSIYSFDVLALNNPECEQCEPGSSDVQPFAAQCRIDTCVKRYKAKVSNGVYTEVQEGDGILLTRRPGTLNGSDNETALAVVTNSTLVDGTERRCAEVPEGADKSVRVGFRNGVFQEIFTDRFEAYPPKDLTWKSYPQECVWVVDRSSWRGMKATMAELLQGEIAQPASSSRQYDWVKGSLWNRRLFAAGNASMATVNDMVAGLAESMTATMRNHPYGTSEELARNASADLRMATGRVIIAQTCIYVEWGWIAYPSVLLALQWIFSALVMVACSQRMRSGSAEPRRSAWKSSPLALLFHGLDEDLRSRGHNPCTVKQMDSFADSIKVHLVPVQDSKRNGWAFTDI</sequence>
<keyword evidence="1" id="KW-1133">Transmembrane helix</keyword>
<evidence type="ECO:0000256" key="1">
    <source>
        <dbReference type="SAM" id="Phobius"/>
    </source>
</evidence>
<gene>
    <name evidence="2" type="ORF">ColLi_07087</name>
</gene>
<protein>
    <submittedName>
        <fullName evidence="2">Uncharacterized protein</fullName>
    </submittedName>
</protein>
<dbReference type="AlphaFoldDB" id="A0AA37LTF7"/>
<evidence type="ECO:0000313" key="3">
    <source>
        <dbReference type="Proteomes" id="UP001055172"/>
    </source>
</evidence>
<dbReference type="EMBL" id="BPPX01000014">
    <property type="protein sequence ID" value="GJC84249.1"/>
    <property type="molecule type" value="Genomic_DNA"/>
</dbReference>
<keyword evidence="3" id="KW-1185">Reference proteome</keyword>
<reference evidence="2 3" key="1">
    <citation type="submission" date="2021-07" db="EMBL/GenBank/DDBJ databases">
        <title>Genome data of Colletotrichum spaethianum.</title>
        <authorList>
            <person name="Utami Y.D."/>
            <person name="Hiruma K."/>
        </authorList>
    </citation>
    <scope>NUCLEOTIDE SEQUENCE [LARGE SCALE GENOMIC DNA]</scope>
    <source>
        <strain evidence="2 3">MAFF 242679</strain>
    </source>
</reference>
<dbReference type="Proteomes" id="UP001055172">
    <property type="component" value="Unassembled WGS sequence"/>
</dbReference>
<evidence type="ECO:0000313" key="2">
    <source>
        <dbReference type="EMBL" id="GJC84249.1"/>
    </source>
</evidence>
<accession>A0AA37LTF7</accession>
<comment type="caution">
    <text evidence="2">The sequence shown here is derived from an EMBL/GenBank/DDBJ whole genome shotgun (WGS) entry which is preliminary data.</text>
</comment>
<name>A0AA37LTF7_9PEZI</name>
<feature type="transmembrane region" description="Helical" evidence="1">
    <location>
        <begin position="261"/>
        <end position="283"/>
    </location>
</feature>
<dbReference type="PANTHER" id="PTHR35394:SF6">
    <property type="entry name" value="DUF3176 DOMAIN-CONTAINING PROTEIN"/>
    <property type="match status" value="1"/>
</dbReference>
<proteinExistence type="predicted"/>
<dbReference type="PANTHER" id="PTHR35394">
    <property type="entry name" value="DUF3176 DOMAIN-CONTAINING PROTEIN"/>
    <property type="match status" value="1"/>
</dbReference>
<keyword evidence="1" id="KW-0812">Transmembrane</keyword>
<keyword evidence="1" id="KW-0472">Membrane</keyword>
<organism evidence="2 3">
    <name type="scientific">Colletotrichum liriopes</name>
    <dbReference type="NCBI Taxonomy" id="708192"/>
    <lineage>
        <taxon>Eukaryota</taxon>
        <taxon>Fungi</taxon>
        <taxon>Dikarya</taxon>
        <taxon>Ascomycota</taxon>
        <taxon>Pezizomycotina</taxon>
        <taxon>Sordariomycetes</taxon>
        <taxon>Hypocreomycetidae</taxon>
        <taxon>Glomerellales</taxon>
        <taxon>Glomerellaceae</taxon>
        <taxon>Colletotrichum</taxon>
        <taxon>Colletotrichum spaethianum species complex</taxon>
    </lineage>
</organism>